<dbReference type="InterPro" id="IPR019826">
    <property type="entry name" value="Carboxylesterase_B_AS"/>
</dbReference>
<dbReference type="AlphaFoldDB" id="E9EH97"/>
<name>E9EH97_METAQ</name>
<dbReference type="OrthoDB" id="408631at2759"/>
<proteinExistence type="inferred from homology"/>
<dbReference type="PROSITE" id="PS00122">
    <property type="entry name" value="CARBOXYLESTERASE_B_1"/>
    <property type="match status" value="1"/>
</dbReference>
<evidence type="ECO:0000313" key="6">
    <source>
        <dbReference type="Proteomes" id="UP000002499"/>
    </source>
</evidence>
<dbReference type="Proteomes" id="UP000002499">
    <property type="component" value="Unassembled WGS sequence"/>
</dbReference>
<dbReference type="GeneID" id="19253556"/>
<organism evidence="6">
    <name type="scientific">Metarhizium acridum (strain CQMa 102)</name>
    <dbReference type="NCBI Taxonomy" id="655827"/>
    <lineage>
        <taxon>Eukaryota</taxon>
        <taxon>Fungi</taxon>
        <taxon>Dikarya</taxon>
        <taxon>Ascomycota</taxon>
        <taxon>Pezizomycotina</taxon>
        <taxon>Sordariomycetes</taxon>
        <taxon>Hypocreomycetidae</taxon>
        <taxon>Hypocreales</taxon>
        <taxon>Clavicipitaceae</taxon>
        <taxon>Metarhizium</taxon>
    </lineage>
</organism>
<dbReference type="InParanoid" id="E9EH97"/>
<keyword evidence="6" id="KW-1185">Reference proteome</keyword>
<dbReference type="InterPro" id="IPR050309">
    <property type="entry name" value="Type-B_Carboxylest/Lipase"/>
</dbReference>
<dbReference type="eggNOG" id="KOG1516">
    <property type="taxonomic scope" value="Eukaryota"/>
</dbReference>
<dbReference type="GO" id="GO:0016787">
    <property type="term" value="F:hydrolase activity"/>
    <property type="evidence" value="ECO:0007669"/>
    <property type="project" value="UniProtKB-KW"/>
</dbReference>
<dbReference type="Gene3D" id="3.40.50.1820">
    <property type="entry name" value="alpha/beta hydrolase"/>
    <property type="match status" value="1"/>
</dbReference>
<dbReference type="PANTHER" id="PTHR11559">
    <property type="entry name" value="CARBOXYLESTERASE"/>
    <property type="match status" value="1"/>
</dbReference>
<gene>
    <name evidence="5" type="ORF">MAC_09245</name>
</gene>
<dbReference type="InterPro" id="IPR002018">
    <property type="entry name" value="CarbesteraseB"/>
</dbReference>
<feature type="domain" description="Carboxylesterase type B" evidence="4">
    <location>
        <begin position="15"/>
        <end position="226"/>
    </location>
</feature>
<accession>E9EH97</accession>
<comment type="similarity">
    <text evidence="1 3">Belongs to the type-B carboxylesterase/lipase family.</text>
</comment>
<evidence type="ECO:0000313" key="5">
    <source>
        <dbReference type="EMBL" id="EFY84726.1"/>
    </source>
</evidence>
<dbReference type="STRING" id="655827.E9EH97"/>
<reference evidence="5 6" key="1">
    <citation type="journal article" date="2011" name="PLoS Genet.">
        <title>Genome sequencing and comparative transcriptomics of the model entomopathogenic fungi Metarhizium anisopliae and M. acridum.</title>
        <authorList>
            <person name="Gao Q."/>
            <person name="Jin K."/>
            <person name="Ying S.H."/>
            <person name="Zhang Y."/>
            <person name="Xiao G."/>
            <person name="Shang Y."/>
            <person name="Duan Z."/>
            <person name="Hu X."/>
            <person name="Xie X.Q."/>
            <person name="Zhou G."/>
            <person name="Peng G."/>
            <person name="Luo Z."/>
            <person name="Huang W."/>
            <person name="Wang B."/>
            <person name="Fang W."/>
            <person name="Wang S."/>
            <person name="Zhong Y."/>
            <person name="Ma L.J."/>
            <person name="St Leger R.J."/>
            <person name="Zhao G.P."/>
            <person name="Pei Y."/>
            <person name="Feng M.G."/>
            <person name="Xia Y."/>
            <person name="Wang C."/>
        </authorList>
    </citation>
    <scope>NUCLEOTIDE SEQUENCE [LARGE SCALE GENOMIC DNA]</scope>
    <source>
        <strain evidence="5 6">CQMa 102</strain>
    </source>
</reference>
<protein>
    <recommendedName>
        <fullName evidence="3">Carboxylic ester hydrolase</fullName>
        <ecNumber evidence="3">3.1.1.-</ecNumber>
    </recommendedName>
</protein>
<dbReference type="OMA" id="IICTTHE"/>
<dbReference type="HOGENOM" id="CLU_006586_4_1_1"/>
<evidence type="ECO:0000256" key="3">
    <source>
        <dbReference type="RuleBase" id="RU361235"/>
    </source>
</evidence>
<keyword evidence="2 3" id="KW-0378">Hydrolase</keyword>
<evidence type="ECO:0000256" key="1">
    <source>
        <dbReference type="ARBA" id="ARBA00005964"/>
    </source>
</evidence>
<dbReference type="EMBL" id="GL698609">
    <property type="protein sequence ID" value="EFY84726.1"/>
    <property type="molecule type" value="Genomic_DNA"/>
</dbReference>
<sequence length="239" mass="25216">MQVEILIQLTSGTAITGRSNFGVETFNGIPYADPPTGSLRLRPPQKLSRILDKVDGTGIAAACPQLLVSPADKNIISNIGGRSSKSTKPGEKLPVRFWIYGGGFVLGSTNTFDGTRLVREGVANKQPFTFVAVNYRVGGFGFMTGSDILNEGSANAGLLDQRMGLEWVADNINQFGGGPDKVTLRGESAGSMSVFYQMALYGGNATYKGKPLFRGGIMNPGTALSAEPIGGPKGQATYK</sequence>
<dbReference type="SUPFAM" id="SSF53474">
    <property type="entry name" value="alpha/beta-Hydrolases"/>
    <property type="match status" value="1"/>
</dbReference>
<dbReference type="Pfam" id="PF00135">
    <property type="entry name" value="COesterase"/>
    <property type="match status" value="1"/>
</dbReference>
<evidence type="ECO:0000256" key="2">
    <source>
        <dbReference type="ARBA" id="ARBA00022801"/>
    </source>
</evidence>
<dbReference type="EC" id="3.1.1.-" evidence="3"/>
<dbReference type="KEGG" id="maw:19253556"/>
<dbReference type="InterPro" id="IPR029058">
    <property type="entry name" value="AB_hydrolase_fold"/>
</dbReference>
<evidence type="ECO:0000259" key="4">
    <source>
        <dbReference type="Pfam" id="PF00135"/>
    </source>
</evidence>